<name>A0A0F9HS14_9ZZZZ</name>
<accession>A0A0F9HS14</accession>
<gene>
    <name evidence="1" type="ORF">LCGC14_1668290</name>
</gene>
<sequence>MLTYFCSDCQFHYREAELLKGKRCPECKAEVKPRLVLAGQVMGNE</sequence>
<proteinExistence type="predicted"/>
<protein>
    <submittedName>
        <fullName evidence="1">Uncharacterized protein</fullName>
    </submittedName>
</protein>
<evidence type="ECO:0000313" key="1">
    <source>
        <dbReference type="EMBL" id="KKM18176.1"/>
    </source>
</evidence>
<comment type="caution">
    <text evidence="1">The sequence shown here is derived from an EMBL/GenBank/DDBJ whole genome shotgun (WGS) entry which is preliminary data.</text>
</comment>
<dbReference type="AlphaFoldDB" id="A0A0F9HS14"/>
<organism evidence="1">
    <name type="scientific">marine sediment metagenome</name>
    <dbReference type="NCBI Taxonomy" id="412755"/>
    <lineage>
        <taxon>unclassified sequences</taxon>
        <taxon>metagenomes</taxon>
        <taxon>ecological metagenomes</taxon>
    </lineage>
</organism>
<dbReference type="EMBL" id="LAZR01014277">
    <property type="protein sequence ID" value="KKM18176.1"/>
    <property type="molecule type" value="Genomic_DNA"/>
</dbReference>
<reference evidence="1" key="1">
    <citation type="journal article" date="2015" name="Nature">
        <title>Complex archaea that bridge the gap between prokaryotes and eukaryotes.</title>
        <authorList>
            <person name="Spang A."/>
            <person name="Saw J.H."/>
            <person name="Jorgensen S.L."/>
            <person name="Zaremba-Niedzwiedzka K."/>
            <person name="Martijn J."/>
            <person name="Lind A.E."/>
            <person name="van Eijk R."/>
            <person name="Schleper C."/>
            <person name="Guy L."/>
            <person name="Ettema T.J."/>
        </authorList>
    </citation>
    <scope>NUCLEOTIDE SEQUENCE</scope>
</reference>